<dbReference type="InterPro" id="IPR020846">
    <property type="entry name" value="MFS_dom"/>
</dbReference>
<proteinExistence type="inferred from homology"/>
<feature type="domain" description="Major facilitator superfamily (MFS) profile" evidence="7">
    <location>
        <begin position="347"/>
        <end position="548"/>
    </location>
</feature>
<organism evidence="8 9">
    <name type="scientific">Apolygus lucorum</name>
    <name type="common">Small green plant bug</name>
    <name type="synonym">Lygocoris lucorum</name>
    <dbReference type="NCBI Taxonomy" id="248454"/>
    <lineage>
        <taxon>Eukaryota</taxon>
        <taxon>Metazoa</taxon>
        <taxon>Ecdysozoa</taxon>
        <taxon>Arthropoda</taxon>
        <taxon>Hexapoda</taxon>
        <taxon>Insecta</taxon>
        <taxon>Pterygota</taxon>
        <taxon>Neoptera</taxon>
        <taxon>Paraneoptera</taxon>
        <taxon>Hemiptera</taxon>
        <taxon>Heteroptera</taxon>
        <taxon>Panheteroptera</taxon>
        <taxon>Cimicomorpha</taxon>
        <taxon>Miridae</taxon>
        <taxon>Mirini</taxon>
        <taxon>Apolygus</taxon>
    </lineage>
</organism>
<feature type="transmembrane region" description="Helical" evidence="6">
    <location>
        <begin position="421"/>
        <end position="441"/>
    </location>
</feature>
<comment type="subcellular location">
    <subcellularLocation>
        <location evidence="1">Membrane</location>
        <topology evidence="1">Multi-pass membrane protein</topology>
    </subcellularLocation>
</comment>
<reference evidence="8" key="1">
    <citation type="journal article" date="2021" name="Mol. Ecol. Resour.">
        <title>Apolygus lucorum genome provides insights into omnivorousness and mesophyll feeding.</title>
        <authorList>
            <person name="Liu Y."/>
            <person name="Liu H."/>
            <person name="Wang H."/>
            <person name="Huang T."/>
            <person name="Liu B."/>
            <person name="Yang B."/>
            <person name="Yin L."/>
            <person name="Li B."/>
            <person name="Zhang Y."/>
            <person name="Zhang S."/>
            <person name="Jiang F."/>
            <person name="Zhang X."/>
            <person name="Ren Y."/>
            <person name="Wang B."/>
            <person name="Wang S."/>
            <person name="Lu Y."/>
            <person name="Wu K."/>
            <person name="Fan W."/>
            <person name="Wang G."/>
        </authorList>
    </citation>
    <scope>NUCLEOTIDE SEQUENCE</scope>
    <source>
        <strain evidence="8">12Hb</strain>
    </source>
</reference>
<dbReference type="Pfam" id="PF12832">
    <property type="entry name" value="MFS_1_like"/>
    <property type="match status" value="1"/>
</dbReference>
<protein>
    <recommendedName>
        <fullName evidence="7">Major facilitator superfamily (MFS) profile domain-containing protein</fullName>
    </recommendedName>
</protein>
<dbReference type="GO" id="GO:0022857">
    <property type="term" value="F:transmembrane transporter activity"/>
    <property type="evidence" value="ECO:0007669"/>
    <property type="project" value="InterPro"/>
</dbReference>
<feature type="transmembrane region" description="Helical" evidence="6">
    <location>
        <begin position="273"/>
        <end position="294"/>
    </location>
</feature>
<keyword evidence="9" id="KW-1185">Reference proteome</keyword>
<evidence type="ECO:0000256" key="6">
    <source>
        <dbReference type="SAM" id="Phobius"/>
    </source>
</evidence>
<dbReference type="Proteomes" id="UP000466442">
    <property type="component" value="Unassembled WGS sequence"/>
</dbReference>
<comment type="caution">
    <text evidence="8">The sequence shown here is derived from an EMBL/GenBank/DDBJ whole genome shotgun (WGS) entry which is preliminary data.</text>
</comment>
<dbReference type="SUPFAM" id="SSF103473">
    <property type="entry name" value="MFS general substrate transporter"/>
    <property type="match status" value="1"/>
</dbReference>
<evidence type="ECO:0000313" key="9">
    <source>
        <dbReference type="Proteomes" id="UP000466442"/>
    </source>
</evidence>
<evidence type="ECO:0000313" key="8">
    <source>
        <dbReference type="EMBL" id="KAF6209443.1"/>
    </source>
</evidence>
<feature type="transmembrane region" description="Helical" evidence="6">
    <location>
        <begin position="393"/>
        <end position="414"/>
    </location>
</feature>
<evidence type="ECO:0000259" key="7">
    <source>
        <dbReference type="PROSITE" id="PS50850"/>
    </source>
</evidence>
<evidence type="ECO:0000256" key="5">
    <source>
        <dbReference type="ARBA" id="ARBA00023136"/>
    </source>
</evidence>
<feature type="transmembrane region" description="Helical" evidence="6">
    <location>
        <begin position="512"/>
        <end position="531"/>
    </location>
</feature>
<feature type="transmembrane region" description="Helical" evidence="6">
    <location>
        <begin position="306"/>
        <end position="323"/>
    </location>
</feature>
<evidence type="ECO:0000256" key="2">
    <source>
        <dbReference type="ARBA" id="ARBA00005241"/>
    </source>
</evidence>
<feature type="transmembrane region" description="Helical" evidence="6">
    <location>
        <begin position="72"/>
        <end position="91"/>
    </location>
</feature>
<feature type="transmembrane region" description="Helical" evidence="6">
    <location>
        <begin position="349"/>
        <end position="373"/>
    </location>
</feature>
<feature type="transmembrane region" description="Helical" evidence="6">
    <location>
        <begin position="12"/>
        <end position="35"/>
    </location>
</feature>
<keyword evidence="4 6" id="KW-1133">Transmembrane helix</keyword>
<accession>A0A8S9XKD7</accession>
<dbReference type="GO" id="GO:0016020">
    <property type="term" value="C:membrane"/>
    <property type="evidence" value="ECO:0007669"/>
    <property type="project" value="UniProtKB-SubCell"/>
</dbReference>
<dbReference type="EMBL" id="WIXP02000006">
    <property type="protein sequence ID" value="KAF6209443.1"/>
    <property type="molecule type" value="Genomic_DNA"/>
</dbReference>
<keyword evidence="5 6" id="KW-0472">Membrane</keyword>
<evidence type="ECO:0000256" key="1">
    <source>
        <dbReference type="ARBA" id="ARBA00004141"/>
    </source>
</evidence>
<evidence type="ECO:0000256" key="4">
    <source>
        <dbReference type="ARBA" id="ARBA00022989"/>
    </source>
</evidence>
<dbReference type="InterPro" id="IPR024989">
    <property type="entry name" value="MFS_assoc_dom"/>
</dbReference>
<gene>
    <name evidence="8" type="ORF">GE061_015190</name>
</gene>
<comment type="similarity">
    <text evidence="2">Belongs to the major facilitator superfamily. MFSD6 family.</text>
</comment>
<dbReference type="Gene3D" id="1.20.1250.20">
    <property type="entry name" value="MFS general substrate transporter like domains"/>
    <property type="match status" value="2"/>
</dbReference>
<dbReference type="PANTHER" id="PTHR16172">
    <property type="entry name" value="MAJOR FACILITATOR SUPERFAMILY DOMAIN-CONTAINING PROTEIN 6-LIKE"/>
    <property type="match status" value="1"/>
</dbReference>
<feature type="transmembrane region" description="Helical" evidence="6">
    <location>
        <begin position="41"/>
        <end position="60"/>
    </location>
</feature>
<dbReference type="PROSITE" id="PS50850">
    <property type="entry name" value="MFS"/>
    <property type="match status" value="1"/>
</dbReference>
<dbReference type="PANTHER" id="PTHR16172:SF30">
    <property type="entry name" value="SUGAR BABY, ISOFORM C"/>
    <property type="match status" value="1"/>
</dbReference>
<feature type="transmembrane region" description="Helical" evidence="6">
    <location>
        <begin position="232"/>
        <end position="261"/>
    </location>
</feature>
<dbReference type="AlphaFoldDB" id="A0A8S9XKD7"/>
<sequence>MKVNKNLLQLKAYYFFFNASAAPIAPFLVVIAKSIGYSTTAIGTLFTIIPLLTLVTKPALGSLADKFSLHKTLFLCLIASYSICFFSLQWISKASVESSVVLQCETNTTFTVPVRSGDACSNDWIQFQTNSSFTCEMYCRGDWPSQYGDDNKQGVNGLSLMIGQLKYSASQMQDDLVVDVVSLTDRNGTAINTSCPVLSKVVCDLRCSNLQLQKLINKPAINEEDAPKFFQFWIFAIVAVVGRLSTTNAMTIGDTMCLGLLGDRPEDYGRQRMFGAGGWGLIAMLSGLITDWYSQGKDTTDYTLCFYISLTFCVANLINGFNLKYQSEEKSVSVFSNVKKALIRDPHFILFWVTSIFCGAYSGLVWNFLFVYVEEIAKEDTCSGSNWLKTLEGIILFVHTFAGEIPFFLLSGWMIRRLGHIHCVSLVTFCFGLRFCLFYFIPNPWWLLPIEVLNGITYAIFNVTSATYANKIAPPGTQATVQGIVAGSFEGLGISLGTFFGGVLVDRLGGRLCFLMAGISSFILCFIYTVLQFSLSYCCSPKTLKAAD</sequence>
<dbReference type="OrthoDB" id="515887at2759"/>
<dbReference type="CDD" id="cd17335">
    <property type="entry name" value="MFS_MFSD6"/>
    <property type="match status" value="1"/>
</dbReference>
<evidence type="ECO:0000256" key="3">
    <source>
        <dbReference type="ARBA" id="ARBA00022692"/>
    </source>
</evidence>
<keyword evidence="3 6" id="KW-0812">Transmembrane</keyword>
<dbReference type="InterPro" id="IPR036259">
    <property type="entry name" value="MFS_trans_sf"/>
</dbReference>
<name>A0A8S9XKD7_APOLU</name>
<feature type="transmembrane region" description="Helical" evidence="6">
    <location>
        <begin position="484"/>
        <end position="505"/>
    </location>
</feature>
<dbReference type="InterPro" id="IPR051717">
    <property type="entry name" value="MFS_MFSD6"/>
</dbReference>